<name>A0A8J2BM45_9BACT</name>
<accession>A0A8J2BM45</accession>
<dbReference type="RefSeq" id="WP_174582213.1">
    <property type="nucleotide sequence ID" value="NZ_CAJNOB010000034.1"/>
</dbReference>
<reference evidence="2" key="1">
    <citation type="submission" date="2021-02" db="EMBL/GenBank/DDBJ databases">
        <authorList>
            <person name="Cremers G."/>
            <person name="Picone N."/>
        </authorList>
    </citation>
    <scope>NUCLEOTIDE SEQUENCE</scope>
    <source>
        <strain evidence="2">PQ17</strain>
    </source>
</reference>
<gene>
    <name evidence="2" type="ORF">MPNT_40100</name>
</gene>
<feature type="compositionally biased region" description="Basic and acidic residues" evidence="1">
    <location>
        <begin position="1"/>
        <end position="11"/>
    </location>
</feature>
<dbReference type="AlphaFoldDB" id="A0A8J2BM45"/>
<protein>
    <submittedName>
        <fullName evidence="2">Uncharacterized protein</fullName>
    </submittedName>
</protein>
<evidence type="ECO:0000313" key="2">
    <source>
        <dbReference type="EMBL" id="CAF0700990.1"/>
    </source>
</evidence>
<proteinExistence type="predicted"/>
<dbReference type="Proteomes" id="UP000663859">
    <property type="component" value="Unassembled WGS sequence"/>
</dbReference>
<keyword evidence="3" id="KW-1185">Reference proteome</keyword>
<comment type="caution">
    <text evidence="2">The sequence shown here is derived from an EMBL/GenBank/DDBJ whole genome shotgun (WGS) entry which is preliminary data.</text>
</comment>
<evidence type="ECO:0000256" key="1">
    <source>
        <dbReference type="SAM" id="MobiDB-lite"/>
    </source>
</evidence>
<evidence type="ECO:0000313" key="3">
    <source>
        <dbReference type="Proteomes" id="UP000663859"/>
    </source>
</evidence>
<sequence>MSGREEIDGRWRLGPQKRGSKLHPGFPGETPARRLLAGVLGRSAGRSCLVEEWLSRVVATVAKKCELDANPIQMAFLRLEEGGAFDLSMGESFEQRDGTSQADHNA</sequence>
<organism evidence="2 3">
    <name type="scientific">Candidatus Methylacidithermus pantelleriae</name>
    <dbReference type="NCBI Taxonomy" id="2744239"/>
    <lineage>
        <taxon>Bacteria</taxon>
        <taxon>Pseudomonadati</taxon>
        <taxon>Verrucomicrobiota</taxon>
        <taxon>Methylacidiphilae</taxon>
        <taxon>Methylacidiphilales</taxon>
        <taxon>Methylacidiphilaceae</taxon>
        <taxon>Candidatus Methylacidithermus</taxon>
    </lineage>
</organism>
<feature type="region of interest" description="Disordered" evidence="1">
    <location>
        <begin position="1"/>
        <end position="29"/>
    </location>
</feature>
<dbReference type="EMBL" id="CAJNOB010000034">
    <property type="protein sequence ID" value="CAF0700990.1"/>
    <property type="molecule type" value="Genomic_DNA"/>
</dbReference>